<evidence type="ECO:0000313" key="6">
    <source>
        <dbReference type="EMBL" id="JAB56291.1"/>
    </source>
</evidence>
<evidence type="ECO:0000256" key="4">
    <source>
        <dbReference type="SAM" id="SignalP"/>
    </source>
</evidence>
<dbReference type="GO" id="GO:0015918">
    <property type="term" value="P:sterol transport"/>
    <property type="evidence" value="ECO:0007669"/>
    <property type="project" value="InterPro"/>
</dbReference>
<dbReference type="EMBL" id="GANO01003580">
    <property type="protein sequence ID" value="JAB56291.1"/>
    <property type="molecule type" value="mRNA"/>
</dbReference>
<keyword evidence="3" id="KW-0964">Secreted</keyword>
<accession>U5EPT8</accession>
<protein>
    <submittedName>
        <fullName evidence="6">Putative ml domain salivary peptide</fullName>
    </submittedName>
</protein>
<comment type="subcellular location">
    <subcellularLocation>
        <location evidence="1">Secreted</location>
    </subcellularLocation>
</comment>
<dbReference type="SMART" id="SM00737">
    <property type="entry name" value="ML"/>
    <property type="match status" value="1"/>
</dbReference>
<name>U5EPT8_9DIPT</name>
<dbReference type="PANTHER" id="PTHR11306">
    <property type="entry name" value="NIEMANN PICK TYPE C2 PROTEIN NPC2-RELATED"/>
    <property type="match status" value="1"/>
</dbReference>
<organism evidence="6">
    <name type="scientific">Corethrella appendiculata</name>
    <dbReference type="NCBI Taxonomy" id="1370023"/>
    <lineage>
        <taxon>Eukaryota</taxon>
        <taxon>Metazoa</taxon>
        <taxon>Ecdysozoa</taxon>
        <taxon>Arthropoda</taxon>
        <taxon>Hexapoda</taxon>
        <taxon>Insecta</taxon>
        <taxon>Pterygota</taxon>
        <taxon>Neoptera</taxon>
        <taxon>Endopterygota</taxon>
        <taxon>Diptera</taxon>
        <taxon>Nematocera</taxon>
        <taxon>Culicoidea</taxon>
        <taxon>Chaoboridae</taxon>
        <taxon>Corethrella</taxon>
    </lineage>
</organism>
<evidence type="ECO:0000256" key="2">
    <source>
        <dbReference type="ARBA" id="ARBA00006370"/>
    </source>
</evidence>
<keyword evidence="4" id="KW-0732">Signal</keyword>
<dbReference type="InterPro" id="IPR014756">
    <property type="entry name" value="Ig_E-set"/>
</dbReference>
<feature type="signal peptide" evidence="4">
    <location>
        <begin position="1"/>
        <end position="19"/>
    </location>
</feature>
<feature type="chain" id="PRO_5004659549" evidence="4">
    <location>
        <begin position="20"/>
        <end position="159"/>
    </location>
</feature>
<dbReference type="AlphaFoldDB" id="U5EPT8"/>
<dbReference type="InterPro" id="IPR039670">
    <property type="entry name" value="NPC2-like"/>
</dbReference>
<evidence type="ECO:0000259" key="5">
    <source>
        <dbReference type="SMART" id="SM00737"/>
    </source>
</evidence>
<evidence type="ECO:0000256" key="3">
    <source>
        <dbReference type="ARBA" id="ARBA00022525"/>
    </source>
</evidence>
<feature type="domain" description="MD-2-related lipid-recognition" evidence="5">
    <location>
        <begin position="22"/>
        <end position="156"/>
    </location>
</feature>
<comment type="similarity">
    <text evidence="2">Belongs to the NPC2 family.</text>
</comment>
<dbReference type="Gene3D" id="2.60.40.770">
    <property type="match status" value="1"/>
</dbReference>
<dbReference type="GO" id="GO:0005576">
    <property type="term" value="C:extracellular region"/>
    <property type="evidence" value="ECO:0007669"/>
    <property type="project" value="UniProtKB-SubCell"/>
</dbReference>
<dbReference type="SUPFAM" id="SSF81296">
    <property type="entry name" value="E set domains"/>
    <property type="match status" value="1"/>
</dbReference>
<dbReference type="InterPro" id="IPR003172">
    <property type="entry name" value="ML_dom"/>
</dbReference>
<sequence>MHFINLIFYSICLFLVVDATKVNPCPGKSSKQLTNDVVEINNCNKGVCKLRRKTRAEIKHIFTLDNDVDELVTNVFARVLELPLPFVGVDGKSACKSMFEEDCTTKVSCPLKGGKRYCYKNSFPIEEFYPKLSMDVHYELKSKRDGKSEACFEVPAKIV</sequence>
<dbReference type="PANTHER" id="PTHR11306:SF68">
    <property type="entry name" value="NPC INTRACELLULAR CHOLESTEROL TRANSPORTER 2"/>
    <property type="match status" value="1"/>
</dbReference>
<dbReference type="FunFam" id="2.60.40.770:FF:000001">
    <property type="entry name" value="NPC intracellular cholesterol transporter 2"/>
    <property type="match status" value="1"/>
</dbReference>
<dbReference type="GO" id="GO:0032934">
    <property type="term" value="F:sterol binding"/>
    <property type="evidence" value="ECO:0007669"/>
    <property type="project" value="InterPro"/>
</dbReference>
<evidence type="ECO:0000256" key="1">
    <source>
        <dbReference type="ARBA" id="ARBA00004613"/>
    </source>
</evidence>
<reference evidence="6" key="1">
    <citation type="journal article" date="2014" name="Insect Biochem. Mol. Biol.">
        <title>An insight into the sialome of the frog biting fly, Corethrella appendiculata.</title>
        <authorList>
            <person name="Ribeiro J.M.C."/>
            <person name="Chagas A.C."/>
            <person name="Pham V.M."/>
            <person name="Lounibos L.P."/>
            <person name="Calvo E."/>
        </authorList>
    </citation>
    <scope>NUCLEOTIDE SEQUENCE</scope>
    <source>
        <tissue evidence="6">Salivary glands</tissue>
    </source>
</reference>
<proteinExistence type="evidence at transcript level"/>
<dbReference type="Pfam" id="PF02221">
    <property type="entry name" value="E1_DerP2_DerF2"/>
    <property type="match status" value="1"/>
</dbReference>